<feature type="signal peptide" evidence="3">
    <location>
        <begin position="1"/>
        <end position="20"/>
    </location>
</feature>
<dbReference type="PROSITE" id="PS51257">
    <property type="entry name" value="PROKAR_LIPOPROTEIN"/>
    <property type="match status" value="1"/>
</dbReference>
<evidence type="ECO:0000313" key="5">
    <source>
        <dbReference type="EMBL" id="GIH32992.1"/>
    </source>
</evidence>
<dbReference type="RefSeq" id="WP_239101331.1">
    <property type="nucleotide sequence ID" value="NZ_BAABEJ010000011.1"/>
</dbReference>
<feature type="chain" id="PRO_5046023683" description="MurNAc-LAA domain-containing protein" evidence="3">
    <location>
        <begin position="21"/>
        <end position="321"/>
    </location>
</feature>
<dbReference type="Gene3D" id="3.40.630.40">
    <property type="entry name" value="Zn-dependent exopeptidases"/>
    <property type="match status" value="1"/>
</dbReference>
<proteinExistence type="predicted"/>
<comment type="caution">
    <text evidence="5">The sequence shown here is derived from an EMBL/GenBank/DDBJ whole genome shotgun (WGS) entry which is preliminary data.</text>
</comment>
<evidence type="ECO:0000256" key="3">
    <source>
        <dbReference type="SAM" id="SignalP"/>
    </source>
</evidence>
<dbReference type="InterPro" id="IPR002508">
    <property type="entry name" value="MurNAc-LAA_cat"/>
</dbReference>
<evidence type="ECO:0000259" key="4">
    <source>
        <dbReference type="SMART" id="SM00646"/>
    </source>
</evidence>
<organism evidence="5 6">
    <name type="scientific">Microbispora amethystogenes</name>
    <dbReference type="NCBI Taxonomy" id="1427754"/>
    <lineage>
        <taxon>Bacteria</taxon>
        <taxon>Bacillati</taxon>
        <taxon>Actinomycetota</taxon>
        <taxon>Actinomycetes</taxon>
        <taxon>Streptosporangiales</taxon>
        <taxon>Streptosporangiaceae</taxon>
        <taxon>Microbispora</taxon>
    </lineage>
</organism>
<evidence type="ECO:0000256" key="2">
    <source>
        <dbReference type="SAM" id="MobiDB-lite"/>
    </source>
</evidence>
<keyword evidence="6" id="KW-1185">Reference proteome</keyword>
<dbReference type="CDD" id="cd02696">
    <property type="entry name" value="MurNAc-LAA"/>
    <property type="match status" value="1"/>
</dbReference>
<dbReference type="Pfam" id="PF01520">
    <property type="entry name" value="Amidase_3"/>
    <property type="match status" value="1"/>
</dbReference>
<dbReference type="Proteomes" id="UP000651728">
    <property type="component" value="Unassembled WGS sequence"/>
</dbReference>
<sequence length="321" mass="32611">MIRRPLAAAALALCGFGAAACGGGEATETGAAAPAASPPAAAVDTATGTADGTATGSGDASADSTGDGTGDSTPDGAADGTGDDASAPVTRTAAASESAARPLSGKVVVIDPGHNGGNFRHTREINRQVNILTQKKACDTTGTSTNDGYTEAAFTMDVSTRLARLLRDQGATVKLTRADNAGWGPCINQRAAIGNRAHANAAISIHGDGAAPGAHGFHVIMPKKIGGPVDPVVGDSQELGRKVRDAFHNGTGLPYSTYIGRQALNYRSDLGGLNLSTVPKIFIECGNMRNAGEARKFRDPSFRQTIAESLAKGLKAYLTTH</sequence>
<dbReference type="PANTHER" id="PTHR30404">
    <property type="entry name" value="N-ACETYLMURAMOYL-L-ALANINE AMIDASE"/>
    <property type="match status" value="1"/>
</dbReference>
<protein>
    <recommendedName>
        <fullName evidence="4">MurNAc-LAA domain-containing protein</fullName>
    </recommendedName>
</protein>
<keyword evidence="1" id="KW-0378">Hydrolase</keyword>
<dbReference type="EMBL" id="BOOB01000020">
    <property type="protein sequence ID" value="GIH32992.1"/>
    <property type="molecule type" value="Genomic_DNA"/>
</dbReference>
<dbReference type="SMART" id="SM00646">
    <property type="entry name" value="Ami_3"/>
    <property type="match status" value="1"/>
</dbReference>
<accession>A0ABQ4FDU2</accession>
<dbReference type="PANTHER" id="PTHR30404:SF0">
    <property type="entry name" value="N-ACETYLMURAMOYL-L-ALANINE AMIDASE AMIC"/>
    <property type="match status" value="1"/>
</dbReference>
<evidence type="ECO:0000313" key="6">
    <source>
        <dbReference type="Proteomes" id="UP000651728"/>
    </source>
</evidence>
<feature type="compositionally biased region" description="Low complexity" evidence="2">
    <location>
        <begin position="26"/>
        <end position="101"/>
    </location>
</feature>
<gene>
    <name evidence="5" type="ORF">Mam01_31560</name>
</gene>
<keyword evidence="3" id="KW-0732">Signal</keyword>
<name>A0ABQ4FDU2_9ACTN</name>
<dbReference type="InterPro" id="IPR050695">
    <property type="entry name" value="N-acetylmuramoyl_amidase_3"/>
</dbReference>
<evidence type="ECO:0000256" key="1">
    <source>
        <dbReference type="ARBA" id="ARBA00022801"/>
    </source>
</evidence>
<reference evidence="5 6" key="1">
    <citation type="submission" date="2021-01" db="EMBL/GenBank/DDBJ databases">
        <title>Whole genome shotgun sequence of Microbispora amethystogenes NBRC 101907.</title>
        <authorList>
            <person name="Komaki H."/>
            <person name="Tamura T."/>
        </authorList>
    </citation>
    <scope>NUCLEOTIDE SEQUENCE [LARGE SCALE GENOMIC DNA]</scope>
    <source>
        <strain evidence="5 6">NBRC 101907</strain>
    </source>
</reference>
<feature type="region of interest" description="Disordered" evidence="2">
    <location>
        <begin position="25"/>
        <end position="101"/>
    </location>
</feature>
<feature type="domain" description="MurNAc-LAA" evidence="4">
    <location>
        <begin position="191"/>
        <end position="315"/>
    </location>
</feature>
<dbReference type="SUPFAM" id="SSF53187">
    <property type="entry name" value="Zn-dependent exopeptidases"/>
    <property type="match status" value="1"/>
</dbReference>